<evidence type="ECO:0000256" key="1">
    <source>
        <dbReference type="SAM" id="SignalP"/>
    </source>
</evidence>
<dbReference type="EMBL" id="CP016771">
    <property type="protein sequence ID" value="ASY13768.1"/>
    <property type="molecule type" value="Genomic_DNA"/>
</dbReference>
<dbReference type="OrthoDB" id="5189400at2"/>
<dbReference type="RefSeq" id="WP_095672740.1">
    <property type="nucleotide sequence ID" value="NZ_CP016771.1"/>
</dbReference>
<dbReference type="AlphaFoldDB" id="A0A249KAE8"/>
<evidence type="ECO:0000313" key="3">
    <source>
        <dbReference type="Proteomes" id="UP000217171"/>
    </source>
</evidence>
<accession>A0A249KAE8</accession>
<dbReference type="Proteomes" id="UP000217171">
    <property type="component" value="Chromosome"/>
</dbReference>
<organism evidence="2 3">
    <name type="scientific">Candidatus Nanopelagicus hibericus</name>
    <dbReference type="NCBI Taxonomy" id="1884915"/>
    <lineage>
        <taxon>Bacteria</taxon>
        <taxon>Bacillati</taxon>
        <taxon>Actinomycetota</taxon>
        <taxon>Actinomycetes</taxon>
        <taxon>Candidatus Nanopelagicales</taxon>
        <taxon>Candidatus Nanopelagicaceae</taxon>
        <taxon>Candidatus Nanopelagicus</taxon>
    </lineage>
</organism>
<evidence type="ECO:0008006" key="4">
    <source>
        <dbReference type="Google" id="ProtNLM"/>
    </source>
</evidence>
<evidence type="ECO:0000313" key="2">
    <source>
        <dbReference type="EMBL" id="ASY13768.1"/>
    </source>
</evidence>
<name>A0A249KAE8_9ACTN</name>
<feature type="signal peptide" evidence="1">
    <location>
        <begin position="1"/>
        <end position="22"/>
    </location>
</feature>
<proteinExistence type="predicted"/>
<reference evidence="2 3" key="1">
    <citation type="submission" date="2016-07" db="EMBL/GenBank/DDBJ databases">
        <title>High microdiversification within the ubiquitous acI lineage of Actinobacteria.</title>
        <authorList>
            <person name="Neuenschwander S.M."/>
            <person name="Salcher M."/>
            <person name="Ghai R."/>
            <person name="Pernthaler J."/>
        </authorList>
    </citation>
    <scope>NUCLEOTIDE SEQUENCE [LARGE SCALE GENOMIC DNA]</scope>
    <source>
        <strain evidence="2">MMS-21-160</strain>
    </source>
</reference>
<protein>
    <recommendedName>
        <fullName evidence="4">Copper(I)-binding protein</fullName>
    </recommendedName>
</protein>
<gene>
    <name evidence="2" type="ORF">B1s21160_05575</name>
</gene>
<feature type="chain" id="PRO_5038895644" description="Copper(I)-binding protein" evidence="1">
    <location>
        <begin position="23"/>
        <end position="164"/>
    </location>
</feature>
<sequence length="164" mass="17452">MAISIRKLLVLALITTSLTGCGSGRTAETRMIKQVTDGVEGQSNEVRLRNVLIVKDEMAQGILIGTLVNWSDEADVLTGITINDQAVTLSASSFNLAKNKPVIFAGPSANADAFIPQITNAIGERVDITFSFAKASPVKLNALIVQNDGIYSDLLRYKPATATS</sequence>
<keyword evidence="1" id="KW-0732">Signal</keyword>
<dbReference type="PROSITE" id="PS51257">
    <property type="entry name" value="PROKAR_LIPOPROTEIN"/>
    <property type="match status" value="1"/>
</dbReference>
<keyword evidence="3" id="KW-1185">Reference proteome</keyword>
<dbReference type="KEGG" id="nhi:B1s21160_05575"/>